<evidence type="ECO:0000259" key="2">
    <source>
        <dbReference type="Pfam" id="PF01266"/>
    </source>
</evidence>
<dbReference type="RefSeq" id="WP_344310967.1">
    <property type="nucleotide sequence ID" value="NZ_BAAANO010000039.1"/>
</dbReference>
<protein>
    <submittedName>
        <fullName evidence="3">FAD-binding oxidoreductase</fullName>
    </submittedName>
</protein>
<proteinExistence type="predicted"/>
<dbReference type="SUPFAM" id="SSF51905">
    <property type="entry name" value="FAD/NAD(P)-binding domain"/>
    <property type="match status" value="1"/>
</dbReference>
<evidence type="ECO:0000313" key="4">
    <source>
        <dbReference type="Proteomes" id="UP001500755"/>
    </source>
</evidence>
<accession>A0ABP5F3C1</accession>
<evidence type="ECO:0000256" key="1">
    <source>
        <dbReference type="ARBA" id="ARBA00023002"/>
    </source>
</evidence>
<dbReference type="InterPro" id="IPR036188">
    <property type="entry name" value="FAD/NAD-bd_sf"/>
</dbReference>
<dbReference type="Pfam" id="PF01266">
    <property type="entry name" value="DAO"/>
    <property type="match status" value="1"/>
</dbReference>
<dbReference type="Gene3D" id="3.30.9.10">
    <property type="entry name" value="D-Amino Acid Oxidase, subunit A, domain 2"/>
    <property type="match status" value="1"/>
</dbReference>
<keyword evidence="1" id="KW-0560">Oxidoreductase</keyword>
<dbReference type="EMBL" id="BAAANO010000039">
    <property type="protein sequence ID" value="GAA2015741.1"/>
    <property type="molecule type" value="Genomic_DNA"/>
</dbReference>
<comment type="caution">
    <text evidence="3">The sequence shown here is derived from an EMBL/GenBank/DDBJ whole genome shotgun (WGS) entry which is preliminary data.</text>
</comment>
<dbReference type="Gene3D" id="3.50.50.60">
    <property type="entry name" value="FAD/NAD(P)-binding domain"/>
    <property type="match status" value="1"/>
</dbReference>
<dbReference type="Proteomes" id="UP001500755">
    <property type="component" value="Unassembled WGS sequence"/>
</dbReference>
<gene>
    <name evidence="3" type="ORF">GCM10009755_29400</name>
</gene>
<sequence length="396" mass="41577">MHIAVVGAGLIGLPAASLLARTGHSVSLVDRGEPGSGTSSTSFAWTNSNNKDPDVYHRLNVAGSEAHARLQDALAPAEPWYIHTGSVMWHAGTDGAADRALAERAALMTERGYPVHLLTAEAVRTEAPHLRLPAGPETVALAFPSEGHLHVREYLAAVRDRFETDGGTVRTAEAATVGSSADGVHLAFRDGTVEAFDAVVVASGKHSGDLAVASGFDLPMVRASVPSPWTHSFLGYTGSGADLLDRVFVSDVLNLRPTSIGGLIVQAPVMEHLCANRDAADPAGRTHAEVRGHMDAWLDRLLPGAGHVERLVLAERSLPADGRPVLGPLDPHGRVLAAVTHSGATLSALFAEAIAGFLGAEEFADARELFAPFDPHRFAEGRAFTDGVVQEGLGKQ</sequence>
<evidence type="ECO:0000313" key="3">
    <source>
        <dbReference type="EMBL" id="GAA2015741.1"/>
    </source>
</evidence>
<keyword evidence="4" id="KW-1185">Reference proteome</keyword>
<name>A0ABP5F3C1_9MICO</name>
<feature type="domain" description="FAD dependent oxidoreductase" evidence="2">
    <location>
        <begin position="3"/>
        <end position="355"/>
    </location>
</feature>
<dbReference type="PANTHER" id="PTHR13847">
    <property type="entry name" value="SARCOSINE DEHYDROGENASE-RELATED"/>
    <property type="match status" value="1"/>
</dbReference>
<reference evidence="4" key="1">
    <citation type="journal article" date="2019" name="Int. J. Syst. Evol. Microbiol.">
        <title>The Global Catalogue of Microorganisms (GCM) 10K type strain sequencing project: providing services to taxonomists for standard genome sequencing and annotation.</title>
        <authorList>
            <consortium name="The Broad Institute Genomics Platform"/>
            <consortium name="The Broad Institute Genome Sequencing Center for Infectious Disease"/>
            <person name="Wu L."/>
            <person name="Ma J."/>
        </authorList>
    </citation>
    <scope>NUCLEOTIDE SEQUENCE [LARGE SCALE GENOMIC DNA]</scope>
    <source>
        <strain evidence="4">JCM 14546</strain>
    </source>
</reference>
<dbReference type="InterPro" id="IPR006076">
    <property type="entry name" value="FAD-dep_OxRdtase"/>
</dbReference>
<organism evidence="3 4">
    <name type="scientific">Brevibacterium samyangense</name>
    <dbReference type="NCBI Taxonomy" id="366888"/>
    <lineage>
        <taxon>Bacteria</taxon>
        <taxon>Bacillati</taxon>
        <taxon>Actinomycetota</taxon>
        <taxon>Actinomycetes</taxon>
        <taxon>Micrococcales</taxon>
        <taxon>Brevibacteriaceae</taxon>
        <taxon>Brevibacterium</taxon>
    </lineage>
</organism>
<dbReference type="PANTHER" id="PTHR13847:SF289">
    <property type="entry name" value="GLYCINE OXIDASE"/>
    <property type="match status" value="1"/>
</dbReference>